<dbReference type="Proteomes" id="UP000243499">
    <property type="component" value="Chromosome 2"/>
</dbReference>
<feature type="compositionally biased region" description="Basic residues" evidence="1">
    <location>
        <begin position="99"/>
        <end position="109"/>
    </location>
</feature>
<dbReference type="Gramene" id="PVH64363">
    <property type="protein sequence ID" value="PVH64363"/>
    <property type="gene ID" value="PAHAL_2G249900"/>
</dbReference>
<name>A0A2T8KQA6_9POAL</name>
<reference evidence="2" key="1">
    <citation type="submission" date="2018-04" db="EMBL/GenBank/DDBJ databases">
        <title>WGS assembly of Panicum hallii.</title>
        <authorList>
            <person name="Lovell J."/>
            <person name="Jenkins J."/>
            <person name="Lowry D."/>
            <person name="Mamidi S."/>
            <person name="Sreedasyam A."/>
            <person name="Weng X."/>
            <person name="Barry K."/>
            <person name="Bonette J."/>
            <person name="Campitelli B."/>
            <person name="Daum C."/>
            <person name="Gordon S."/>
            <person name="Gould B."/>
            <person name="Lipzen A."/>
            <person name="Macqueen A."/>
            <person name="Palacio-Mejia J."/>
            <person name="Plott C."/>
            <person name="Shakirov E."/>
            <person name="Shu S."/>
            <person name="Yoshinaga Y."/>
            <person name="Zane M."/>
            <person name="Rokhsar D."/>
            <person name="Grimwood J."/>
            <person name="Schmutz J."/>
            <person name="Juenger T."/>
        </authorList>
    </citation>
    <scope>NUCLEOTIDE SEQUENCE [LARGE SCALE GENOMIC DNA]</scope>
    <source>
        <strain evidence="2">FIL2</strain>
    </source>
</reference>
<dbReference type="AlphaFoldDB" id="A0A2T8KQA6"/>
<gene>
    <name evidence="2" type="ORF">PAHAL_2G249900</name>
</gene>
<feature type="region of interest" description="Disordered" evidence="1">
    <location>
        <begin position="66"/>
        <end position="123"/>
    </location>
</feature>
<organism evidence="2">
    <name type="scientific">Panicum hallii</name>
    <dbReference type="NCBI Taxonomy" id="206008"/>
    <lineage>
        <taxon>Eukaryota</taxon>
        <taxon>Viridiplantae</taxon>
        <taxon>Streptophyta</taxon>
        <taxon>Embryophyta</taxon>
        <taxon>Tracheophyta</taxon>
        <taxon>Spermatophyta</taxon>
        <taxon>Magnoliopsida</taxon>
        <taxon>Liliopsida</taxon>
        <taxon>Poales</taxon>
        <taxon>Poaceae</taxon>
        <taxon>PACMAD clade</taxon>
        <taxon>Panicoideae</taxon>
        <taxon>Panicodae</taxon>
        <taxon>Paniceae</taxon>
        <taxon>Panicinae</taxon>
        <taxon>Panicum</taxon>
        <taxon>Panicum sect. Panicum</taxon>
    </lineage>
</organism>
<protein>
    <submittedName>
        <fullName evidence="2">Uncharacterized protein</fullName>
    </submittedName>
</protein>
<evidence type="ECO:0000313" key="2">
    <source>
        <dbReference type="EMBL" id="PVH64363.1"/>
    </source>
</evidence>
<accession>A0A2T8KQA6</accession>
<dbReference type="EMBL" id="CM008047">
    <property type="protein sequence ID" value="PVH64363.1"/>
    <property type="molecule type" value="Genomic_DNA"/>
</dbReference>
<sequence length="139" mass="15194">MIIETTHQIFFTFCFLPSISRVSLSSPSSRHLYLSVPPPPTTHLSFSLYLASLSLQPVEASRWLHGPAQRRTGGLQGSMAELGETSGAPWLDSSDPKSPGRRATRRSRQPVHSVGGELSGGRWNPAAEHELEWIPCTCG</sequence>
<proteinExistence type="predicted"/>
<evidence type="ECO:0000256" key="1">
    <source>
        <dbReference type="SAM" id="MobiDB-lite"/>
    </source>
</evidence>